<sequence>MKGRKNLHVSVLASGSKGNTIFVEIDNTLLLIDAGISARRINKSLTDIGVDIRDICGVIITHEHRDHINGLPTLCKKYHLPVYSRAATFKAMYCLEKLPLDCLHPIKENFQVGGLSVDAFSISHDAADPVGYSIRSSHEKCTVATDLGFVTSTVQEAIDESDVLVLEANHDQRMLREGAYPWALKQRIMGNKGHLSNDDAAWALVRMKKHNPYVFLAHMSEENNCPSVAKQTITEIIQRQGIKLGTDITIQLAKQNETVTLP</sequence>
<dbReference type="SUPFAM" id="SSF56281">
    <property type="entry name" value="Metallo-hydrolase/oxidoreductase"/>
    <property type="match status" value="1"/>
</dbReference>
<protein>
    <submittedName>
        <fullName evidence="2">Phosphoribosyl 1,2-cyclic phosphodiesterase</fullName>
    </submittedName>
</protein>
<accession>A0ABT9Y869</accession>
<dbReference type="Pfam" id="PF12706">
    <property type="entry name" value="Lactamase_B_2"/>
    <property type="match status" value="1"/>
</dbReference>
<feature type="domain" description="Metallo-beta-lactamase" evidence="1">
    <location>
        <begin position="17"/>
        <end position="194"/>
    </location>
</feature>
<organism evidence="2 3">
    <name type="scientific">Pectinatus haikarae</name>
    <dbReference type="NCBI Taxonomy" id="349096"/>
    <lineage>
        <taxon>Bacteria</taxon>
        <taxon>Bacillati</taxon>
        <taxon>Bacillota</taxon>
        <taxon>Negativicutes</taxon>
        <taxon>Selenomonadales</taxon>
        <taxon>Selenomonadaceae</taxon>
        <taxon>Pectinatus</taxon>
    </lineage>
</organism>
<dbReference type="Gene3D" id="3.60.15.10">
    <property type="entry name" value="Ribonuclease Z/Hydroxyacylglutathione hydrolase-like"/>
    <property type="match status" value="1"/>
</dbReference>
<dbReference type="Proteomes" id="UP001239167">
    <property type="component" value="Unassembled WGS sequence"/>
</dbReference>
<reference evidence="2 3" key="1">
    <citation type="submission" date="2023-07" db="EMBL/GenBank/DDBJ databases">
        <title>Genomic Encyclopedia of Type Strains, Phase IV (KMG-IV): sequencing the most valuable type-strain genomes for metagenomic binning, comparative biology and taxonomic classification.</title>
        <authorList>
            <person name="Goeker M."/>
        </authorList>
    </citation>
    <scope>NUCLEOTIDE SEQUENCE [LARGE SCALE GENOMIC DNA]</scope>
    <source>
        <strain evidence="2 3">DSM 16980</strain>
    </source>
</reference>
<dbReference type="SMART" id="SM00849">
    <property type="entry name" value="Lactamase_B"/>
    <property type="match status" value="1"/>
</dbReference>
<dbReference type="PANTHER" id="PTHR47619:SF1">
    <property type="entry name" value="EXODEOXYRIBONUCLEASE WALJ"/>
    <property type="match status" value="1"/>
</dbReference>
<gene>
    <name evidence="2" type="ORF">J2S01_001756</name>
</gene>
<name>A0ABT9Y869_9FIRM</name>
<dbReference type="PANTHER" id="PTHR47619">
    <property type="entry name" value="METALLO-HYDROLASE YYCJ-RELATED"/>
    <property type="match status" value="1"/>
</dbReference>
<proteinExistence type="predicted"/>
<comment type="caution">
    <text evidence="2">The sequence shown here is derived from an EMBL/GenBank/DDBJ whole genome shotgun (WGS) entry which is preliminary data.</text>
</comment>
<evidence type="ECO:0000313" key="2">
    <source>
        <dbReference type="EMBL" id="MDQ0204034.1"/>
    </source>
</evidence>
<dbReference type="EMBL" id="JAUSUE010000012">
    <property type="protein sequence ID" value="MDQ0204034.1"/>
    <property type="molecule type" value="Genomic_DNA"/>
</dbReference>
<dbReference type="InterPro" id="IPR052533">
    <property type="entry name" value="WalJ/YycJ-like"/>
</dbReference>
<evidence type="ECO:0000313" key="3">
    <source>
        <dbReference type="Proteomes" id="UP001239167"/>
    </source>
</evidence>
<dbReference type="InterPro" id="IPR001279">
    <property type="entry name" value="Metallo-B-lactamas"/>
</dbReference>
<evidence type="ECO:0000259" key="1">
    <source>
        <dbReference type="SMART" id="SM00849"/>
    </source>
</evidence>
<dbReference type="InterPro" id="IPR036866">
    <property type="entry name" value="RibonucZ/Hydroxyglut_hydro"/>
</dbReference>
<keyword evidence="3" id="KW-1185">Reference proteome</keyword>